<sequence>MVDEYLTSQICPRCQTRTTSNEKNSSGLKIHPVLKCSTCDTRWNRDHMATCLAVLSSPDTLYPVKFDPFEHFVSKAQKFANNLVYLVLTLVFTWFILFISFPSFILLAVTLGLVKLYSFHGRFAIRNAAKWYWYECTDNHKEVHESNHVPSNIVYSCYCSSLGVKDAGYIDSDYRDCYCSSLVGEDAGPINSEDNGYCYCSSLEGEDAGAIDPCNEHCYCSMLVEKDAGVLAKGDDVVGVDNIHLPGDTDLRDGHSANDIDLVAGECSADTNLLVQNAEIYGNMNPVILENKFLSPTEKMDDNTVSTVFHPFVVEEKDCGGSDTSFFYFKNTESQASAIRRSRLRVRRFVRSFPGAPRCTRVRPLRFSGSSSSRFSSSLVEYMEVDCFDELEKMEVETSSCESMDIDSFEEMSVSDQELVVGNFGSFSFGYVPTLKEGSFEPVVTGAGSPVISMPLPPSCGVFLKESVPSDVLPVATGKEFETSVSKERGLAPIATTKEENVSSLVNAIISPARP</sequence>
<name>A0A8H7SFR3_9FUNG</name>
<evidence type="ECO:0000313" key="3">
    <source>
        <dbReference type="Proteomes" id="UP000613177"/>
    </source>
</evidence>
<reference evidence="2" key="1">
    <citation type="submission" date="2021-01" db="EMBL/GenBank/DDBJ databases">
        <title>Metabolic potential, ecology and presence of endohyphal bacteria is reflected in genomic diversity of Mucoromycotina.</title>
        <authorList>
            <person name="Muszewska A."/>
            <person name="Okrasinska A."/>
            <person name="Steczkiewicz K."/>
            <person name="Drgas O."/>
            <person name="Orlowska M."/>
            <person name="Perlinska-Lenart U."/>
            <person name="Aleksandrzak-Piekarczyk T."/>
            <person name="Szatraj K."/>
            <person name="Zielenkiewicz U."/>
            <person name="Pilsyk S."/>
            <person name="Malc E."/>
            <person name="Mieczkowski P."/>
            <person name="Kruszewska J.S."/>
            <person name="Biernat P."/>
            <person name="Pawlowska J."/>
        </authorList>
    </citation>
    <scope>NUCLEOTIDE SEQUENCE</scope>
    <source>
        <strain evidence="2">WA0000018081</strain>
    </source>
</reference>
<dbReference type="EMBL" id="JAEPRE010000453">
    <property type="protein sequence ID" value="KAG2228467.1"/>
    <property type="molecule type" value="Genomic_DNA"/>
</dbReference>
<evidence type="ECO:0000313" key="2">
    <source>
        <dbReference type="EMBL" id="KAG2228467.1"/>
    </source>
</evidence>
<dbReference type="AlphaFoldDB" id="A0A8H7SFR3"/>
<keyword evidence="3" id="KW-1185">Reference proteome</keyword>
<organism evidence="2 3">
    <name type="scientific">Thamnidium elegans</name>
    <dbReference type="NCBI Taxonomy" id="101142"/>
    <lineage>
        <taxon>Eukaryota</taxon>
        <taxon>Fungi</taxon>
        <taxon>Fungi incertae sedis</taxon>
        <taxon>Mucoromycota</taxon>
        <taxon>Mucoromycotina</taxon>
        <taxon>Mucoromycetes</taxon>
        <taxon>Mucorales</taxon>
        <taxon>Mucorineae</taxon>
        <taxon>Mucoraceae</taxon>
        <taxon>Thamnidium</taxon>
    </lineage>
</organism>
<protein>
    <submittedName>
        <fullName evidence="2">Uncharacterized protein</fullName>
    </submittedName>
</protein>
<dbReference type="Proteomes" id="UP000613177">
    <property type="component" value="Unassembled WGS sequence"/>
</dbReference>
<feature type="non-terminal residue" evidence="2">
    <location>
        <position position="515"/>
    </location>
</feature>
<accession>A0A8H7SFR3</accession>
<gene>
    <name evidence="2" type="ORF">INT48_004417</name>
</gene>
<feature type="transmembrane region" description="Helical" evidence="1">
    <location>
        <begin position="83"/>
        <end position="114"/>
    </location>
</feature>
<proteinExistence type="predicted"/>
<keyword evidence="1" id="KW-0812">Transmembrane</keyword>
<evidence type="ECO:0000256" key="1">
    <source>
        <dbReference type="SAM" id="Phobius"/>
    </source>
</evidence>
<keyword evidence="1" id="KW-1133">Transmembrane helix</keyword>
<keyword evidence="1" id="KW-0472">Membrane</keyword>
<comment type="caution">
    <text evidence="2">The sequence shown here is derived from an EMBL/GenBank/DDBJ whole genome shotgun (WGS) entry which is preliminary data.</text>
</comment>